<proteinExistence type="predicted"/>
<dbReference type="InterPro" id="IPR012640">
    <property type="entry name" value="Membr_lipoprot_lipid_attach_CS"/>
</dbReference>
<keyword evidence="3" id="KW-0449">Lipoprotein</keyword>
<dbReference type="Proteomes" id="UP000654279">
    <property type="component" value="Unassembled WGS sequence"/>
</dbReference>
<comment type="caution">
    <text evidence="3">The sequence shown here is derived from an EMBL/GenBank/DDBJ whole genome shotgun (WGS) entry which is preliminary data.</text>
</comment>
<dbReference type="Pfam" id="PF08139">
    <property type="entry name" value="LPAM_1"/>
    <property type="match status" value="1"/>
</dbReference>
<evidence type="ECO:0000256" key="1">
    <source>
        <dbReference type="ARBA" id="ARBA00022729"/>
    </source>
</evidence>
<feature type="signal peptide" evidence="2">
    <location>
        <begin position="1"/>
        <end position="19"/>
    </location>
</feature>
<evidence type="ECO:0000256" key="2">
    <source>
        <dbReference type="SAM" id="SignalP"/>
    </source>
</evidence>
<evidence type="ECO:0000313" key="3">
    <source>
        <dbReference type="EMBL" id="MBC8528217.1"/>
    </source>
</evidence>
<gene>
    <name evidence="3" type="ORF">H8699_02030</name>
</gene>
<dbReference type="EMBL" id="JACRSO010000001">
    <property type="protein sequence ID" value="MBC8528217.1"/>
    <property type="molecule type" value="Genomic_DNA"/>
</dbReference>
<dbReference type="RefSeq" id="WP_249284254.1">
    <property type="nucleotide sequence ID" value="NZ_JACRSO010000001.1"/>
</dbReference>
<name>A0A926CYB6_9FIRM</name>
<evidence type="ECO:0000313" key="4">
    <source>
        <dbReference type="Proteomes" id="UP000654279"/>
    </source>
</evidence>
<dbReference type="PROSITE" id="PS51257">
    <property type="entry name" value="PROKAR_LIPOPROTEIN"/>
    <property type="match status" value="1"/>
</dbReference>
<organism evidence="3 4">
    <name type="scientific">Luoshenia tenuis</name>
    <dbReference type="NCBI Taxonomy" id="2763654"/>
    <lineage>
        <taxon>Bacteria</taxon>
        <taxon>Bacillati</taxon>
        <taxon>Bacillota</taxon>
        <taxon>Clostridia</taxon>
        <taxon>Christensenellales</taxon>
        <taxon>Christensenellaceae</taxon>
        <taxon>Luoshenia</taxon>
    </lineage>
</organism>
<accession>A0A926CYB6</accession>
<keyword evidence="1 2" id="KW-0732">Signal</keyword>
<reference evidence="3" key="1">
    <citation type="submission" date="2020-08" db="EMBL/GenBank/DDBJ databases">
        <title>Genome public.</title>
        <authorList>
            <person name="Liu C."/>
            <person name="Sun Q."/>
        </authorList>
    </citation>
    <scope>NUCLEOTIDE SEQUENCE</scope>
    <source>
        <strain evidence="3">NSJ-44</strain>
    </source>
</reference>
<keyword evidence="4" id="KW-1185">Reference proteome</keyword>
<feature type="chain" id="PRO_5036988364" evidence="2">
    <location>
        <begin position="20"/>
        <end position="82"/>
    </location>
</feature>
<dbReference type="AlphaFoldDB" id="A0A926CYB6"/>
<protein>
    <submittedName>
        <fullName evidence="3">Membrane lipoprotein lipid attachment site-containing protein</fullName>
    </submittedName>
</protein>
<sequence length="82" mass="8762">MKKLLIALLAVVTLTGCTAQDTHTITGTVTNVDEQALYINLDDGTGWVADYAPGYEVGQRVTLTVDGRGTESIYDDLLTGID</sequence>